<proteinExistence type="predicted"/>
<evidence type="ECO:0000259" key="1">
    <source>
        <dbReference type="PROSITE" id="PS50828"/>
    </source>
</evidence>
<reference evidence="2 3" key="1">
    <citation type="submission" date="2021-07" db="EMBL/GenBank/DDBJ databases">
        <title>Mesonia aestuariivivens sp. nov., isolated from a tidal flat.</title>
        <authorList>
            <person name="Kim Y.-O."/>
            <person name="Yoon J.-H."/>
        </authorList>
    </citation>
    <scope>NUCLEOTIDE SEQUENCE [LARGE SCALE GENOMIC DNA]</scope>
    <source>
        <strain evidence="2 3">JHPTF-M18</strain>
    </source>
</reference>
<evidence type="ECO:0000313" key="2">
    <source>
        <dbReference type="EMBL" id="MBW2961353.1"/>
    </source>
</evidence>
<protein>
    <submittedName>
        <fullName evidence="2">DNA mismatch repair protein MutS</fullName>
    </submittedName>
</protein>
<accession>A0ABS6W0H9</accession>
<dbReference type="Pfam" id="PF01713">
    <property type="entry name" value="Smr"/>
    <property type="match status" value="1"/>
</dbReference>
<evidence type="ECO:0000313" key="3">
    <source>
        <dbReference type="Proteomes" id="UP000719267"/>
    </source>
</evidence>
<name>A0ABS6W0H9_9FLAO</name>
<dbReference type="InterPro" id="IPR002625">
    <property type="entry name" value="Smr_dom"/>
</dbReference>
<dbReference type="EMBL" id="JAHWDF010000005">
    <property type="protein sequence ID" value="MBW2961353.1"/>
    <property type="molecule type" value="Genomic_DNA"/>
</dbReference>
<organism evidence="2 3">
    <name type="scientific">Mesonia aestuariivivens</name>
    <dbReference type="NCBI Taxonomy" id="2796128"/>
    <lineage>
        <taxon>Bacteria</taxon>
        <taxon>Pseudomonadati</taxon>
        <taxon>Bacteroidota</taxon>
        <taxon>Flavobacteriia</taxon>
        <taxon>Flavobacteriales</taxon>
        <taxon>Flavobacteriaceae</taxon>
        <taxon>Mesonia</taxon>
    </lineage>
</organism>
<dbReference type="PROSITE" id="PS50828">
    <property type="entry name" value="SMR"/>
    <property type="match status" value="1"/>
</dbReference>
<gene>
    <name evidence="2" type="ORF">KW502_06030</name>
</gene>
<dbReference type="Proteomes" id="UP000719267">
    <property type="component" value="Unassembled WGS sequence"/>
</dbReference>
<feature type="domain" description="Smr" evidence="1">
    <location>
        <begin position="120"/>
        <end position="180"/>
    </location>
</feature>
<dbReference type="RefSeq" id="WP_219039640.1">
    <property type="nucleotide sequence ID" value="NZ_JAHWDF010000005.1"/>
</dbReference>
<keyword evidence="3" id="KW-1185">Reference proteome</keyword>
<sequence length="184" mass="21201">MNNNFKVNDRVEVLDEPIIGRVTGFNDTLVVIETIDGFLLEFSPEELVQSFEDEIDIVVKYDDVKAALQEDKSLKSKKRTSVKRKKVIPPMEVDLHIHHLVNSTKSLSNFEMLNIQLDTARRQLEFAINKRIQRIVFIHGVGQGVLKAELETLFSRYVNVKFYEADYKEYGLGATEVYVFQSVC</sequence>
<comment type="caution">
    <text evidence="2">The sequence shown here is derived from an EMBL/GenBank/DDBJ whole genome shotgun (WGS) entry which is preliminary data.</text>
</comment>